<accession>A0ABQ4HQY9</accession>
<keyword evidence="7" id="KW-1185">Reference proteome</keyword>
<comment type="caution">
    <text evidence="6">The sequence shown here is derived from an EMBL/GenBank/DDBJ whole genome shotgun (WGS) entry which is preliminary data.</text>
</comment>
<keyword evidence="2" id="KW-0238">DNA-binding</keyword>
<dbReference type="SUPFAM" id="SSF46785">
    <property type="entry name" value="Winged helix' DNA-binding domain"/>
    <property type="match status" value="1"/>
</dbReference>
<proteinExistence type="predicted"/>
<dbReference type="InterPro" id="IPR036388">
    <property type="entry name" value="WH-like_DNA-bd_sf"/>
</dbReference>
<evidence type="ECO:0000256" key="4">
    <source>
        <dbReference type="SAM" id="MobiDB-lite"/>
    </source>
</evidence>
<dbReference type="Pfam" id="PF00578">
    <property type="entry name" value="AhpC-TSA"/>
    <property type="match status" value="1"/>
</dbReference>
<dbReference type="Gene3D" id="1.10.10.10">
    <property type="entry name" value="Winged helix-like DNA-binding domain superfamily/Winged helix DNA-binding domain"/>
    <property type="match status" value="1"/>
</dbReference>
<organism evidence="6 7">
    <name type="scientific">Micromonospora andamanensis</name>
    <dbReference type="NCBI Taxonomy" id="1287068"/>
    <lineage>
        <taxon>Bacteria</taxon>
        <taxon>Bacillati</taxon>
        <taxon>Actinomycetota</taxon>
        <taxon>Actinomycetes</taxon>
        <taxon>Micromonosporales</taxon>
        <taxon>Micromonosporaceae</taxon>
        <taxon>Micromonospora</taxon>
    </lineage>
</organism>
<evidence type="ECO:0000256" key="2">
    <source>
        <dbReference type="ARBA" id="ARBA00023125"/>
    </source>
</evidence>
<evidence type="ECO:0000256" key="1">
    <source>
        <dbReference type="ARBA" id="ARBA00023015"/>
    </source>
</evidence>
<feature type="domain" description="HTH hxlR-type" evidence="5">
    <location>
        <begin position="45"/>
        <end position="142"/>
    </location>
</feature>
<dbReference type="InterPro" id="IPR000866">
    <property type="entry name" value="AhpC/TSA"/>
</dbReference>
<dbReference type="Proteomes" id="UP000647017">
    <property type="component" value="Unassembled WGS sequence"/>
</dbReference>
<keyword evidence="3" id="KW-0804">Transcription</keyword>
<dbReference type="PANTHER" id="PTHR33204">
    <property type="entry name" value="TRANSCRIPTIONAL REGULATOR, MARR FAMILY"/>
    <property type="match status" value="1"/>
</dbReference>
<dbReference type="Pfam" id="PF01638">
    <property type="entry name" value="HxlR"/>
    <property type="match status" value="1"/>
</dbReference>
<sequence>MTDTATPPGEFPKGTYYGGVGTYTPHPPLRQDPTMTNRRRADDTCGIAQAAAVLGDWWNLLVLREIARGHHRFDTLVTELGVSRKVLTQRLHDLVDHDVLTRRPYQQHPPRHEYVLTDRGRALLPTLVTMQDWADRWVLGDGNLTATTEPDGAEATRVQTLVGTRIPADVTLTATDRTPTDPVATTPTTVLFTYPGTGLPTPTPPHWTDIPGAAGCTLENRLFRQQWNDFTAAGATVHGISTQRPDEQAAFAAAEAIPFTLLSDTDLRLTAALRLPTFRAGQQTRLKRLVLVADHTRTITAAIYPVTDIPTAVTDALRLVRQTSR</sequence>
<keyword evidence="1" id="KW-0805">Transcription regulation</keyword>
<dbReference type="PANTHER" id="PTHR33204:SF18">
    <property type="entry name" value="TRANSCRIPTIONAL REGULATORY PROTEIN"/>
    <property type="match status" value="1"/>
</dbReference>
<evidence type="ECO:0000313" key="6">
    <source>
        <dbReference type="EMBL" id="GIJ08063.1"/>
    </source>
</evidence>
<dbReference type="SUPFAM" id="SSF52833">
    <property type="entry name" value="Thioredoxin-like"/>
    <property type="match status" value="1"/>
</dbReference>
<name>A0ABQ4HQY9_9ACTN</name>
<evidence type="ECO:0000259" key="5">
    <source>
        <dbReference type="PROSITE" id="PS51118"/>
    </source>
</evidence>
<feature type="region of interest" description="Disordered" evidence="4">
    <location>
        <begin position="1"/>
        <end position="40"/>
    </location>
</feature>
<dbReference type="InterPro" id="IPR002577">
    <property type="entry name" value="HTH_HxlR"/>
</dbReference>
<dbReference type="EMBL" id="BOOZ01000004">
    <property type="protein sequence ID" value="GIJ08063.1"/>
    <property type="molecule type" value="Genomic_DNA"/>
</dbReference>
<reference evidence="6 7" key="1">
    <citation type="submission" date="2021-01" db="EMBL/GenBank/DDBJ databases">
        <title>Whole genome shotgun sequence of Verrucosispora andamanensis NBRC 109075.</title>
        <authorList>
            <person name="Komaki H."/>
            <person name="Tamura T."/>
        </authorList>
    </citation>
    <scope>NUCLEOTIDE SEQUENCE [LARGE SCALE GENOMIC DNA]</scope>
    <source>
        <strain evidence="6 7">NBRC 109075</strain>
    </source>
</reference>
<evidence type="ECO:0000256" key="3">
    <source>
        <dbReference type="ARBA" id="ARBA00023163"/>
    </source>
</evidence>
<gene>
    <name evidence="6" type="ORF">Van01_12770</name>
</gene>
<protein>
    <recommendedName>
        <fullName evidence="5">HTH hxlR-type domain-containing protein</fullName>
    </recommendedName>
</protein>
<dbReference type="PROSITE" id="PS51118">
    <property type="entry name" value="HTH_HXLR"/>
    <property type="match status" value="1"/>
</dbReference>
<dbReference type="InterPro" id="IPR036249">
    <property type="entry name" value="Thioredoxin-like_sf"/>
</dbReference>
<evidence type="ECO:0000313" key="7">
    <source>
        <dbReference type="Proteomes" id="UP000647017"/>
    </source>
</evidence>
<dbReference type="InterPro" id="IPR036390">
    <property type="entry name" value="WH_DNA-bd_sf"/>
</dbReference>
<dbReference type="Gene3D" id="3.40.30.10">
    <property type="entry name" value="Glutaredoxin"/>
    <property type="match status" value="1"/>
</dbReference>